<sequence>MEPKSGPSFGFLTMSIPDWVPRREVPQGNQLWVPPSITAAKPPSSHNARRNDIASANPANPSGKRSKSSSLITELKLSVDSLEKERDFYFSKLRDIEILCQTPDIEHWDWSNPYLSFYPCSVAFKDSCISWSKATFPNFHKKKRELLARLDGIQRTLQHGNNSFLLNLEDILSKEYQTILKYEEDLWFMKSRVQWIQKGDKNSKFFHVSTIKRRSHNRILGLKDLNGNWCFAAEDILNGPSIHSSSWPHLSNIPSQREVWTALNTMQPFKAPGPDGLHAGFFQKYWEFLEEKLCYEISNIFSSASMTNSWNSSLLALIPKVNKPESVSQFRPIGLCNISYKIVTKIIVLRLKPIMDSLVSPMQASFIPGRNGVDNVTLLREFVYSFSRKKGRLGEMIIKLDLEKAYDCLEWSFVRETLIFFNFPSNLIALIMSCISSANMACIVNGGICESFKPSRGLRQGDPLSPYLFILCLEFLSLHIQQDVQNGHWKGAKLGRSGPIISHLFFADDLIFIGKASTANASHLKNLLSFFCSRSGQNINQSKSKILFSKNTDDLTKFNICHTLGFAETNSLGKYLGIPITPKKVSKKDCSFIVDKVRGKLAGWKANMLSLAGRATLTSSVLSTIPNYYMQAVYLPSSIHDELDKISRDFIWGSTDEKKKVHLVSWERITQPKRNGGIGIKSAKEANQASMAKLQWRLAADKGNLWARALKQKYKIEGPRHDFSNSPSPVCKDMAKGSHIFGLGISWIPRNGNNTYFWQDRWCGSKPLNSVLYGPFKPTDCHLKVADILTPQGTWDLDKISYHLPSDIVASIQAIPLSKHTTEDDKFVWNSSANGTFSMNSAYNIAKSLPICQKDQWYWIWKVHTLPKIQYFLWLLMHGRIQTFDTLAKWGVVADSTCPMCRLAPETINHLFKECPFVDCLWSAVSPHNCPLLHHVADFKDWLRANCVSGNSNCVNTNHWSTFFTFTLWTIWFTRNQFVHNSTQMNIQQIKSVILNRVQEFLKYNSPDIAPRNKTVVHIGWSPPPPGFLKLNTDGSAQGNPGMAGAGGIFRDHNGSWIYGYSRKVGFTTSLAAELWAIRDGLDIAVSRGISKLILETDSKVAEILLKSADHNFHSLGVLIHDCRRLMQEVPDFQIHHIYREANAAADFLAKLGVSSSFGFMLYDERPKELSCILFYDCIGTVVPRTIFGSLGGVRIGVGVTAWEAVLWWVLHLSSIRSLGEFQPSVEVREGRYEEAKAEGIDNHDRELEDAIYRLIVECDRKIGRALKCLEDEDVKAAIAIYQSLKLLSIKEWLIILIISGAIKWQLRNLEGKTDLKIRALEEVGELRTKRAAKQSILLLDAFNKDRASLPQPLPKLPPLAPLPVAAPGP</sequence>
<dbReference type="InterPro" id="IPR012337">
    <property type="entry name" value="RNaseH-like_sf"/>
</dbReference>
<dbReference type="Proteomes" id="UP001054252">
    <property type="component" value="Unassembled WGS sequence"/>
</dbReference>
<dbReference type="GO" id="GO:0005874">
    <property type="term" value="C:microtubule"/>
    <property type="evidence" value="ECO:0007669"/>
    <property type="project" value="UniProtKB-KW"/>
</dbReference>
<dbReference type="InterPro" id="IPR036133">
    <property type="entry name" value="EB1_C_sf"/>
</dbReference>
<dbReference type="PROSITE" id="PS51230">
    <property type="entry name" value="EB1_C"/>
    <property type="match status" value="1"/>
</dbReference>
<dbReference type="PANTHER" id="PTHR33116">
    <property type="entry name" value="REVERSE TRANSCRIPTASE ZINC-BINDING DOMAIN-CONTAINING PROTEIN-RELATED-RELATED"/>
    <property type="match status" value="1"/>
</dbReference>
<feature type="region of interest" description="Disordered" evidence="2">
    <location>
        <begin position="31"/>
        <end position="67"/>
    </location>
</feature>
<name>A0AAV5KSX3_9ROSI</name>
<reference evidence="6 7" key="1">
    <citation type="journal article" date="2021" name="Commun. Biol.">
        <title>The genome of Shorea leprosula (Dipterocarpaceae) highlights the ecological relevance of drought in aseasonal tropical rainforests.</title>
        <authorList>
            <person name="Ng K.K.S."/>
            <person name="Kobayashi M.J."/>
            <person name="Fawcett J.A."/>
            <person name="Hatakeyama M."/>
            <person name="Paape T."/>
            <person name="Ng C.H."/>
            <person name="Ang C.C."/>
            <person name="Tnah L.H."/>
            <person name="Lee C.T."/>
            <person name="Nishiyama T."/>
            <person name="Sese J."/>
            <person name="O'Brien M.J."/>
            <person name="Copetti D."/>
            <person name="Mohd Noor M.I."/>
            <person name="Ong R.C."/>
            <person name="Putra M."/>
            <person name="Sireger I.Z."/>
            <person name="Indrioko S."/>
            <person name="Kosugi Y."/>
            <person name="Izuno A."/>
            <person name="Isagi Y."/>
            <person name="Lee S.L."/>
            <person name="Shimizu K.K."/>
        </authorList>
    </citation>
    <scope>NUCLEOTIDE SEQUENCE [LARGE SCALE GENOMIC DNA]</scope>
    <source>
        <strain evidence="6">214</strain>
    </source>
</reference>
<dbReference type="InterPro" id="IPR026960">
    <property type="entry name" value="RVT-Znf"/>
</dbReference>
<dbReference type="Pfam" id="PF13456">
    <property type="entry name" value="RVT_3"/>
    <property type="match status" value="1"/>
</dbReference>
<evidence type="ECO:0000259" key="4">
    <source>
        <dbReference type="PROSITE" id="PS50879"/>
    </source>
</evidence>
<dbReference type="InterPro" id="IPR044730">
    <property type="entry name" value="RNase_H-like_dom_plant"/>
</dbReference>
<evidence type="ECO:0000259" key="5">
    <source>
        <dbReference type="PROSITE" id="PS51230"/>
    </source>
</evidence>
<feature type="domain" description="EB1 C-terminal" evidence="5">
    <location>
        <begin position="57"/>
        <end position="163"/>
    </location>
</feature>
<dbReference type="SUPFAM" id="SSF140612">
    <property type="entry name" value="EB1 dimerisation domain-like"/>
    <property type="match status" value="1"/>
</dbReference>
<comment type="caution">
    <text evidence="6">The sequence shown here is derived from an EMBL/GenBank/DDBJ whole genome shotgun (WGS) entry which is preliminary data.</text>
</comment>
<dbReference type="InterPro" id="IPR036397">
    <property type="entry name" value="RNaseH_sf"/>
</dbReference>
<dbReference type="InterPro" id="IPR043502">
    <property type="entry name" value="DNA/RNA_pol_sf"/>
</dbReference>
<evidence type="ECO:0008006" key="8">
    <source>
        <dbReference type="Google" id="ProtNLM"/>
    </source>
</evidence>
<dbReference type="SUPFAM" id="SSF53098">
    <property type="entry name" value="Ribonuclease H-like"/>
    <property type="match status" value="1"/>
</dbReference>
<keyword evidence="1" id="KW-0493">Microtubule</keyword>
<dbReference type="PANTHER" id="PTHR33116:SF70">
    <property type="entry name" value="NON-LTR RETROELEMENT REVERSE TRANSCRIPTASE-LIKE PROTEIN"/>
    <property type="match status" value="1"/>
</dbReference>
<dbReference type="InterPro" id="IPR002156">
    <property type="entry name" value="RNaseH_domain"/>
</dbReference>
<dbReference type="Gene3D" id="1.20.5.1430">
    <property type="match status" value="1"/>
</dbReference>
<dbReference type="SUPFAM" id="SSF56672">
    <property type="entry name" value="DNA/RNA polymerases"/>
    <property type="match status" value="1"/>
</dbReference>
<dbReference type="GO" id="GO:0003676">
    <property type="term" value="F:nucleic acid binding"/>
    <property type="evidence" value="ECO:0007669"/>
    <property type="project" value="InterPro"/>
</dbReference>
<feature type="region of interest" description="Disordered" evidence="2">
    <location>
        <begin position="1350"/>
        <end position="1370"/>
    </location>
</feature>
<dbReference type="CDD" id="cd01650">
    <property type="entry name" value="RT_nLTR_like"/>
    <property type="match status" value="1"/>
</dbReference>
<dbReference type="GO" id="GO:0004523">
    <property type="term" value="F:RNA-DNA hybrid ribonuclease activity"/>
    <property type="evidence" value="ECO:0007669"/>
    <property type="project" value="InterPro"/>
</dbReference>
<dbReference type="Pfam" id="PF00078">
    <property type="entry name" value="RVT_1"/>
    <property type="match status" value="1"/>
</dbReference>
<proteinExistence type="predicted"/>
<evidence type="ECO:0000256" key="1">
    <source>
        <dbReference type="PROSITE-ProRule" id="PRU00576"/>
    </source>
</evidence>
<dbReference type="GO" id="GO:0008017">
    <property type="term" value="F:microtubule binding"/>
    <property type="evidence" value="ECO:0007669"/>
    <property type="project" value="InterPro"/>
</dbReference>
<feature type="compositionally biased region" description="Pro residues" evidence="2">
    <location>
        <begin position="1352"/>
        <end position="1370"/>
    </location>
</feature>
<feature type="domain" description="RNase H type-1" evidence="4">
    <location>
        <begin position="1025"/>
        <end position="1155"/>
    </location>
</feature>
<gene>
    <name evidence="6" type="ORF">SLEP1_g36879</name>
</gene>
<evidence type="ECO:0000256" key="2">
    <source>
        <dbReference type="SAM" id="MobiDB-lite"/>
    </source>
</evidence>
<dbReference type="InterPro" id="IPR004953">
    <property type="entry name" value="EB1_C"/>
</dbReference>
<protein>
    <recommendedName>
        <fullName evidence="8">Reverse transcriptase domain-containing protein</fullName>
    </recommendedName>
</protein>
<dbReference type="CDD" id="cd06222">
    <property type="entry name" value="RNase_H_like"/>
    <property type="match status" value="1"/>
</dbReference>
<dbReference type="PROSITE" id="PS50879">
    <property type="entry name" value="RNASE_H_1"/>
    <property type="match status" value="1"/>
</dbReference>
<keyword evidence="7" id="KW-1185">Reference proteome</keyword>
<dbReference type="Pfam" id="PF13966">
    <property type="entry name" value="zf-RVT"/>
    <property type="match status" value="1"/>
</dbReference>
<evidence type="ECO:0000313" key="6">
    <source>
        <dbReference type="EMBL" id="GKV27744.1"/>
    </source>
</evidence>
<dbReference type="EMBL" id="BPVZ01000077">
    <property type="protein sequence ID" value="GKV27744.1"/>
    <property type="molecule type" value="Genomic_DNA"/>
</dbReference>
<dbReference type="Pfam" id="PF03271">
    <property type="entry name" value="EB1"/>
    <property type="match status" value="1"/>
</dbReference>
<evidence type="ECO:0000259" key="3">
    <source>
        <dbReference type="PROSITE" id="PS50878"/>
    </source>
</evidence>
<dbReference type="Gene3D" id="3.30.420.10">
    <property type="entry name" value="Ribonuclease H-like superfamily/Ribonuclease H"/>
    <property type="match status" value="1"/>
</dbReference>
<feature type="domain" description="Reverse transcriptase" evidence="3">
    <location>
        <begin position="299"/>
        <end position="580"/>
    </location>
</feature>
<dbReference type="PROSITE" id="PS50878">
    <property type="entry name" value="RT_POL"/>
    <property type="match status" value="1"/>
</dbReference>
<evidence type="ECO:0000313" key="7">
    <source>
        <dbReference type="Proteomes" id="UP001054252"/>
    </source>
</evidence>
<organism evidence="6 7">
    <name type="scientific">Rubroshorea leprosula</name>
    <dbReference type="NCBI Taxonomy" id="152421"/>
    <lineage>
        <taxon>Eukaryota</taxon>
        <taxon>Viridiplantae</taxon>
        <taxon>Streptophyta</taxon>
        <taxon>Embryophyta</taxon>
        <taxon>Tracheophyta</taxon>
        <taxon>Spermatophyta</taxon>
        <taxon>Magnoliopsida</taxon>
        <taxon>eudicotyledons</taxon>
        <taxon>Gunneridae</taxon>
        <taxon>Pentapetalae</taxon>
        <taxon>rosids</taxon>
        <taxon>malvids</taxon>
        <taxon>Malvales</taxon>
        <taxon>Dipterocarpaceae</taxon>
        <taxon>Rubroshorea</taxon>
    </lineage>
</organism>
<accession>A0AAV5KSX3</accession>
<dbReference type="InterPro" id="IPR000477">
    <property type="entry name" value="RT_dom"/>
</dbReference>